<dbReference type="PANTHER" id="PTHR47539">
    <property type="entry name" value="PENTATRICOPEPTIDE REPEAT-CONTAINING PROTEIN OTP51, CHLOROPLASTIC"/>
    <property type="match status" value="1"/>
</dbReference>
<evidence type="ECO:0000256" key="1">
    <source>
        <dbReference type="ARBA" id="ARBA00022664"/>
    </source>
</evidence>
<name>A0A7N0TEI2_KALFE</name>
<dbReference type="Gene3D" id="3.10.28.10">
    <property type="entry name" value="Homing endonucleases"/>
    <property type="match status" value="2"/>
</dbReference>
<organism evidence="7 8">
    <name type="scientific">Kalanchoe fedtschenkoi</name>
    <name type="common">Lavender scallops</name>
    <name type="synonym">South American air plant</name>
    <dbReference type="NCBI Taxonomy" id="63787"/>
    <lineage>
        <taxon>Eukaryota</taxon>
        <taxon>Viridiplantae</taxon>
        <taxon>Streptophyta</taxon>
        <taxon>Embryophyta</taxon>
        <taxon>Tracheophyta</taxon>
        <taxon>Spermatophyta</taxon>
        <taxon>Magnoliopsida</taxon>
        <taxon>eudicotyledons</taxon>
        <taxon>Gunneridae</taxon>
        <taxon>Pentapetalae</taxon>
        <taxon>Saxifragales</taxon>
        <taxon>Crassulaceae</taxon>
        <taxon>Kalanchoe</taxon>
    </lineage>
</organism>
<dbReference type="GO" id="GO:0000373">
    <property type="term" value="P:Group II intron splicing"/>
    <property type="evidence" value="ECO:0007669"/>
    <property type="project" value="EnsemblPlants"/>
</dbReference>
<protein>
    <recommendedName>
        <fullName evidence="6">Homing endonuclease LAGLIDADG domain-containing protein</fullName>
    </recommendedName>
</protein>
<keyword evidence="2" id="KW-0677">Repeat</keyword>
<dbReference type="GO" id="GO:0010239">
    <property type="term" value="P:chloroplast mRNA processing"/>
    <property type="evidence" value="ECO:0007669"/>
    <property type="project" value="EnsemblPlants"/>
</dbReference>
<accession>A0A7N0TEI2</accession>
<dbReference type="InterPro" id="IPR011990">
    <property type="entry name" value="TPR-like_helical_dom_sf"/>
</dbReference>
<evidence type="ECO:0000259" key="6">
    <source>
        <dbReference type="Pfam" id="PF03161"/>
    </source>
</evidence>
<dbReference type="GO" id="GO:0048564">
    <property type="term" value="P:photosystem I assembly"/>
    <property type="evidence" value="ECO:0007669"/>
    <property type="project" value="EnsemblPlants"/>
</dbReference>
<keyword evidence="1" id="KW-0507">mRNA processing</keyword>
<proteinExistence type="predicted"/>
<reference evidence="7" key="1">
    <citation type="submission" date="2021-01" db="UniProtKB">
        <authorList>
            <consortium name="EnsemblPlants"/>
        </authorList>
    </citation>
    <scope>IDENTIFICATION</scope>
</reference>
<dbReference type="Gramene" id="Kaladp0033s0260.1.v1.1">
    <property type="protein sequence ID" value="Kaladp0033s0260.1.v1.1"/>
    <property type="gene ID" value="Kaladp0033s0260.v1.1"/>
</dbReference>
<sequence>MKTTAFTSPLYPICSSLSPHRHPPVQPLLPPKPPAASPPLRLSLSNRRRFDSVLRVSVEQEVGFVEFSPDPSEAERFDFDGSCSDADLKLPPSAALEVKELDELPEQWRRSKIAWLCKELPAQKSSTLVRILNAQRKWLQQEDITYVAVHCMRIRQHETGFKVYKWMLSQPKFGFDFALATKLADYMGKDRKYLKCREIFDGIIKQGRVPTESTFHILIIAYLSSSDQGCLQEACSIYNRMIQSGGYRPPLSLHNALFRALVSCPGGTAKLYLKQAEFIFHNVVTSGLEVHKDVYGGLIWLHSYQDAIDKDRIVGLRKEMKRAGFQEGNDVLLSVLRACSRDGDVEEAERVWAKLENSENGIPSQAFIYKMEAYAKVGDPMKSLEIFREMKKTPGSVNTVAYHKIIEILSKAQELELAESHMSEFKASGLKPLMPSYIDMLTMYFSLELHDKLDSTFTECLEKCRPNRTVYNIYLDSLLETGNISKAEETFDLMLATGTIGVNLRSCNGMLNAYISAEDYTKAEKLYDLMCEKKFVVEPELIDKLEYVLTLVKKAVKKPVSPKLTKDQREILVGLILGGLRIESDEEKKNHAILFEFNENKLTHLILKRYLYNQFHEWLLPSSRVSDMDDDIPQRFFTIAHSFFGFYADQFRPNGRPTIPKLIDRWLSPFVLAYWYMFGGHRSPAGDIMLKVKGDPDGVLKIIKVLKARSLECKVKRKGRVFWIGFLGNNSTWFWELVEPYVLEEVRSLLKPCQENNTSDSVAQNSSLNFSENASDDSDTD</sequence>
<dbReference type="Pfam" id="PF01535">
    <property type="entry name" value="PPR"/>
    <property type="match status" value="4"/>
</dbReference>
<dbReference type="EnsemblPlants" id="Kaladp0033s0260.1.v1.1">
    <property type="protein sequence ID" value="Kaladp0033s0260.1.v1.1"/>
    <property type="gene ID" value="Kaladp0033s0260.v1.1"/>
</dbReference>
<dbReference type="NCBIfam" id="TIGR00756">
    <property type="entry name" value="PPR"/>
    <property type="match status" value="2"/>
</dbReference>
<dbReference type="InterPro" id="IPR027434">
    <property type="entry name" value="Homing_endonucl"/>
</dbReference>
<evidence type="ECO:0000313" key="7">
    <source>
        <dbReference type="EnsemblPlants" id="Kaladp0033s0260.1.v1.1"/>
    </source>
</evidence>
<dbReference type="GO" id="GO:0045292">
    <property type="term" value="P:mRNA cis splicing, via spliceosome"/>
    <property type="evidence" value="ECO:0007669"/>
    <property type="project" value="EnsemblPlants"/>
</dbReference>
<dbReference type="Gene3D" id="1.25.40.10">
    <property type="entry name" value="Tetratricopeptide repeat domain"/>
    <property type="match status" value="2"/>
</dbReference>
<dbReference type="Proteomes" id="UP000594263">
    <property type="component" value="Unplaced"/>
</dbReference>
<evidence type="ECO:0000256" key="4">
    <source>
        <dbReference type="PROSITE-ProRule" id="PRU00708"/>
    </source>
</evidence>
<evidence type="ECO:0000256" key="3">
    <source>
        <dbReference type="ARBA" id="ARBA00023187"/>
    </source>
</evidence>
<dbReference type="InterPro" id="IPR002885">
    <property type="entry name" value="PPR_rpt"/>
</dbReference>
<feature type="repeat" description="PPR" evidence="4">
    <location>
        <begin position="503"/>
        <end position="537"/>
    </location>
</feature>
<dbReference type="InterPro" id="IPR052500">
    <property type="entry name" value="Chloro/Mito_RNA_Process"/>
</dbReference>
<evidence type="ECO:0000313" key="8">
    <source>
        <dbReference type="Proteomes" id="UP000594263"/>
    </source>
</evidence>
<dbReference type="AlphaFoldDB" id="A0A7N0TEI2"/>
<evidence type="ECO:0000256" key="2">
    <source>
        <dbReference type="ARBA" id="ARBA00022737"/>
    </source>
</evidence>
<dbReference type="InterPro" id="IPR004860">
    <property type="entry name" value="LAGLIDADG_dom"/>
</dbReference>
<dbReference type="PANTHER" id="PTHR47539:SF1">
    <property type="entry name" value="PENTATRICOPEPTIDE REPEAT-CONTAINING PROTEIN OTP51, CHLOROPLASTIC"/>
    <property type="match status" value="1"/>
</dbReference>
<dbReference type="FunFam" id="3.10.28.10:FF:000005">
    <property type="entry name" value="Pentatricopeptide repeat-containing protein At2g15820, chloroplastic"/>
    <property type="match status" value="1"/>
</dbReference>
<evidence type="ECO:0000256" key="5">
    <source>
        <dbReference type="SAM" id="MobiDB-lite"/>
    </source>
</evidence>
<feature type="compositionally biased region" description="Polar residues" evidence="5">
    <location>
        <begin position="757"/>
        <end position="773"/>
    </location>
</feature>
<dbReference type="Pfam" id="PF03161">
    <property type="entry name" value="LAGLIDADG_2"/>
    <property type="match status" value="1"/>
</dbReference>
<dbReference type="SUPFAM" id="SSF55608">
    <property type="entry name" value="Homing endonucleases"/>
    <property type="match status" value="1"/>
</dbReference>
<dbReference type="SUPFAM" id="SSF81901">
    <property type="entry name" value="HCP-like"/>
    <property type="match status" value="1"/>
</dbReference>
<feature type="region of interest" description="Disordered" evidence="5">
    <location>
        <begin position="757"/>
        <end position="781"/>
    </location>
</feature>
<dbReference type="PROSITE" id="PS51375">
    <property type="entry name" value="PPR"/>
    <property type="match status" value="2"/>
</dbReference>
<keyword evidence="3" id="KW-0508">mRNA splicing</keyword>
<dbReference type="OMA" id="MESYAQR"/>
<keyword evidence="8" id="KW-1185">Reference proteome</keyword>
<dbReference type="GO" id="GO:0006388">
    <property type="term" value="P:tRNA splicing, via endonucleolytic cleavage and ligation"/>
    <property type="evidence" value="ECO:0007669"/>
    <property type="project" value="EnsemblPlants"/>
</dbReference>
<dbReference type="GO" id="GO:0004519">
    <property type="term" value="F:endonuclease activity"/>
    <property type="evidence" value="ECO:0007669"/>
    <property type="project" value="InterPro"/>
</dbReference>
<dbReference type="GO" id="GO:0009507">
    <property type="term" value="C:chloroplast"/>
    <property type="evidence" value="ECO:0007669"/>
    <property type="project" value="GOC"/>
</dbReference>
<feature type="repeat" description="PPR" evidence="4">
    <location>
        <begin position="398"/>
        <end position="432"/>
    </location>
</feature>
<feature type="domain" description="Homing endonuclease LAGLIDADG" evidence="6">
    <location>
        <begin position="569"/>
        <end position="734"/>
    </location>
</feature>